<dbReference type="Pfam" id="PF02638">
    <property type="entry name" value="GHL10"/>
    <property type="match status" value="1"/>
</dbReference>
<name>A0ABU9CK94_9BURK</name>
<evidence type="ECO:0000313" key="3">
    <source>
        <dbReference type="EMBL" id="MEK8051331.1"/>
    </source>
</evidence>
<comment type="caution">
    <text evidence="3">The sequence shown here is derived from an EMBL/GenBank/DDBJ whole genome shotgun (WGS) entry which is preliminary data.</text>
</comment>
<evidence type="ECO:0000256" key="1">
    <source>
        <dbReference type="ARBA" id="ARBA00022729"/>
    </source>
</evidence>
<evidence type="ECO:0000313" key="4">
    <source>
        <dbReference type="Proteomes" id="UP001365405"/>
    </source>
</evidence>
<keyword evidence="4" id="KW-1185">Reference proteome</keyword>
<organism evidence="3 4">
    <name type="scientific">Pseudaquabacterium inlustre</name>
    <dbReference type="NCBI Taxonomy" id="2984192"/>
    <lineage>
        <taxon>Bacteria</taxon>
        <taxon>Pseudomonadati</taxon>
        <taxon>Pseudomonadota</taxon>
        <taxon>Betaproteobacteria</taxon>
        <taxon>Burkholderiales</taxon>
        <taxon>Sphaerotilaceae</taxon>
        <taxon>Pseudaquabacterium</taxon>
    </lineage>
</organism>
<dbReference type="Proteomes" id="UP001365405">
    <property type="component" value="Unassembled WGS sequence"/>
</dbReference>
<feature type="domain" description="Glycosyl hydrolase-like 10" evidence="2">
    <location>
        <begin position="67"/>
        <end position="372"/>
    </location>
</feature>
<reference evidence="3 4" key="1">
    <citation type="submission" date="2024-04" db="EMBL/GenBank/DDBJ databases">
        <title>Novel species of the genus Ideonella isolated from streams.</title>
        <authorList>
            <person name="Lu H."/>
        </authorList>
    </citation>
    <scope>NUCLEOTIDE SEQUENCE [LARGE SCALE GENOMIC DNA]</scope>
    <source>
        <strain evidence="3 4">DXS22W</strain>
    </source>
</reference>
<accession>A0ABU9CK94</accession>
<dbReference type="RefSeq" id="WP_341411016.1">
    <property type="nucleotide sequence ID" value="NZ_JBBUTH010000007.1"/>
</dbReference>
<gene>
    <name evidence="3" type="ORF">AACH10_13855</name>
</gene>
<dbReference type="InterPro" id="IPR006311">
    <property type="entry name" value="TAT_signal"/>
</dbReference>
<dbReference type="PANTHER" id="PTHR43405:SF1">
    <property type="entry name" value="GLYCOSYL HYDROLASE DIGH"/>
    <property type="match status" value="1"/>
</dbReference>
<dbReference type="PANTHER" id="PTHR43405">
    <property type="entry name" value="GLYCOSYL HYDROLASE DIGH"/>
    <property type="match status" value="1"/>
</dbReference>
<dbReference type="InterPro" id="IPR003790">
    <property type="entry name" value="GHL10"/>
</dbReference>
<evidence type="ECO:0000259" key="2">
    <source>
        <dbReference type="Pfam" id="PF02638"/>
    </source>
</evidence>
<dbReference type="InterPro" id="IPR017853">
    <property type="entry name" value="GH"/>
</dbReference>
<dbReference type="PROSITE" id="PS51318">
    <property type="entry name" value="TAT"/>
    <property type="match status" value="1"/>
</dbReference>
<dbReference type="PROSITE" id="PS51257">
    <property type="entry name" value="PROKAR_LIPOPROTEIN"/>
    <property type="match status" value="1"/>
</dbReference>
<dbReference type="SUPFAM" id="SSF51445">
    <property type="entry name" value="(Trans)glycosidases"/>
    <property type="match status" value="1"/>
</dbReference>
<sequence>MTRPAALPTRRALLAAAGGGVAVGAAGWLAGCAIPAGTPLPAAPAMWPEVPAVDLPAAEQPPEAPRELRAAWVASVAHIDWPAAPGLPVAALRASALAQIERAQAIGLNALILQVRPAADALYRSALEPASEYLSGTQGVAPMDEATGQPFDALAFWVAEAHRRGIELHAWLNPYRARHASARSAPAAGHVSQAHPEWVRQVADQQWLDPGEPGALAHTLAVVADVVQRYDVDAIHLDDYFYPYPVKDASGRDLPFDDERSWQGYLANQASGGRLARDDWRRANVDRLVQALKPTVQALKPWVRVGISPFGIGQPALRPPGITGFSQYDQLFADVERWCSEGWMDELAPQLYWPRARTAQAFEPLLDYWLARNTHRHHLWPGLFSSRVADGSADPWPADEVLAQIALQRQRPGARGHIHFSLKALLQDRGGLAERLRQEAYVQPALVPATPWLTTGDAPPAAPVLRREAGGTLQLRTADGRPPWRWALWRRRSGQWFFDTLPGAATQLDAQAADTVVLQATDRLGDDGPRRAFSLVS</sequence>
<dbReference type="Gene3D" id="3.20.20.80">
    <property type="entry name" value="Glycosidases"/>
    <property type="match status" value="1"/>
</dbReference>
<protein>
    <submittedName>
        <fullName evidence="3">Family 10 glycosylhydrolase</fullName>
    </submittedName>
</protein>
<dbReference type="InterPro" id="IPR052177">
    <property type="entry name" value="Divisome_Glycosyl_Hydrolase"/>
</dbReference>
<keyword evidence="1" id="KW-0732">Signal</keyword>
<proteinExistence type="predicted"/>
<dbReference type="EMBL" id="JBBUTH010000007">
    <property type="protein sequence ID" value="MEK8051331.1"/>
    <property type="molecule type" value="Genomic_DNA"/>
</dbReference>